<dbReference type="InterPro" id="IPR035958">
    <property type="entry name" value="SecB-like_sf"/>
</dbReference>
<dbReference type="AlphaFoldDB" id="A0A918LXL3"/>
<protein>
    <recommendedName>
        <fullName evidence="3">Preprotein translocase subunit SecB</fullName>
    </recommendedName>
</protein>
<organism evidence="1 2">
    <name type="scientific">Streptomyces phaeofaciens</name>
    <dbReference type="NCBI Taxonomy" id="68254"/>
    <lineage>
        <taxon>Bacteria</taxon>
        <taxon>Bacillati</taxon>
        <taxon>Actinomycetota</taxon>
        <taxon>Actinomycetes</taxon>
        <taxon>Kitasatosporales</taxon>
        <taxon>Streptomycetaceae</taxon>
        <taxon>Streptomyces</taxon>
    </lineage>
</organism>
<evidence type="ECO:0000313" key="2">
    <source>
        <dbReference type="Proteomes" id="UP000646776"/>
    </source>
</evidence>
<dbReference type="Proteomes" id="UP000646776">
    <property type="component" value="Unassembled WGS sequence"/>
</dbReference>
<accession>A0A918LXL3</accession>
<dbReference type="SUPFAM" id="SSF54611">
    <property type="entry name" value="SecB-like"/>
    <property type="match status" value="1"/>
</dbReference>
<proteinExistence type="predicted"/>
<dbReference type="RefSeq" id="WP_189713455.1">
    <property type="nucleotide sequence ID" value="NZ_BMSA01000014.1"/>
</dbReference>
<dbReference type="Gene3D" id="3.10.420.10">
    <property type="entry name" value="SecB-like"/>
    <property type="match status" value="1"/>
</dbReference>
<reference evidence="1" key="1">
    <citation type="journal article" date="2014" name="Int. J. Syst. Evol. Microbiol.">
        <title>Complete genome sequence of Corynebacterium casei LMG S-19264T (=DSM 44701T), isolated from a smear-ripened cheese.</title>
        <authorList>
            <consortium name="US DOE Joint Genome Institute (JGI-PGF)"/>
            <person name="Walter F."/>
            <person name="Albersmeier A."/>
            <person name="Kalinowski J."/>
            <person name="Ruckert C."/>
        </authorList>
    </citation>
    <scope>NUCLEOTIDE SEQUENCE</scope>
    <source>
        <strain evidence="1">JCM 4125</strain>
    </source>
</reference>
<dbReference type="EMBL" id="BMSA01000014">
    <property type="protein sequence ID" value="GGT64914.1"/>
    <property type="molecule type" value="Genomic_DNA"/>
</dbReference>
<name>A0A918LXL3_9ACTN</name>
<evidence type="ECO:0008006" key="3">
    <source>
        <dbReference type="Google" id="ProtNLM"/>
    </source>
</evidence>
<keyword evidence="2" id="KW-1185">Reference proteome</keyword>
<comment type="caution">
    <text evidence="1">The sequence shown here is derived from an EMBL/GenBank/DDBJ whole genome shotgun (WGS) entry which is preliminary data.</text>
</comment>
<gene>
    <name evidence="1" type="ORF">GCM10010226_48450</name>
</gene>
<reference evidence="1" key="2">
    <citation type="submission" date="2020-09" db="EMBL/GenBank/DDBJ databases">
        <authorList>
            <person name="Sun Q."/>
            <person name="Ohkuma M."/>
        </authorList>
    </citation>
    <scope>NUCLEOTIDE SEQUENCE</scope>
    <source>
        <strain evidence="1">JCM 4125</strain>
    </source>
</reference>
<sequence length="155" mass="17024">MPFLIELSKDAKKLAASVGSHARLEDIRVLEIHGKVLDPQAAEELSPVSQLNTTVTVAVTEDSLLYRFRHEFTIKGKDEKDAVHISLELGIIFNVSRARNAEIKFSEEAVTAFGRSTAMLAVYPYIRSAVSDLTVRLGCPPATLDLLALGEDEDE</sequence>
<evidence type="ECO:0000313" key="1">
    <source>
        <dbReference type="EMBL" id="GGT64914.1"/>
    </source>
</evidence>